<dbReference type="InterPro" id="IPR006118">
    <property type="entry name" value="Recombinase_CS"/>
</dbReference>
<dbReference type="PANTHER" id="PTHR30461:SF19">
    <property type="entry name" value="SITE-SPECIFIC RECOMBINASE RESOLVASE FAMILY"/>
    <property type="match status" value="1"/>
</dbReference>
<dbReference type="GO" id="GO:0015074">
    <property type="term" value="P:DNA integration"/>
    <property type="evidence" value="ECO:0007669"/>
    <property type="project" value="UniProtKB-KW"/>
</dbReference>
<gene>
    <name evidence="7" type="ORF">A5810_002969</name>
</gene>
<organism evidence="7 8">
    <name type="scientific">Enterococcus faecium</name>
    <name type="common">Streptococcus faecium</name>
    <dbReference type="NCBI Taxonomy" id="1352"/>
    <lineage>
        <taxon>Bacteria</taxon>
        <taxon>Bacillati</taxon>
        <taxon>Bacillota</taxon>
        <taxon>Bacilli</taxon>
        <taxon>Lactobacillales</taxon>
        <taxon>Enterococcaceae</taxon>
        <taxon>Enterococcus</taxon>
    </lineage>
</organism>
<reference evidence="7 8" key="1">
    <citation type="submission" date="2017-05" db="EMBL/GenBank/DDBJ databases">
        <title>The Genome Sequence of Enterococcus faecium 7H8_DIV0219.</title>
        <authorList>
            <consortium name="The Broad Institute Genomics Platform"/>
            <consortium name="The Broad Institute Genomic Center for Infectious Diseases"/>
            <person name="Earl A."/>
            <person name="Manson A."/>
            <person name="Schwartman J."/>
            <person name="Gilmore M."/>
            <person name="Abouelleil A."/>
            <person name="Cao P."/>
            <person name="Chapman S."/>
            <person name="Cusick C."/>
            <person name="Shea T."/>
            <person name="Young S."/>
            <person name="Neafsey D."/>
            <person name="Nusbaum C."/>
            <person name="Birren B."/>
        </authorList>
    </citation>
    <scope>NUCLEOTIDE SEQUENCE [LARGE SCALE GENOMIC DNA]</scope>
    <source>
        <strain evidence="7 8">7H8_DIV0219</strain>
    </source>
</reference>
<dbReference type="InterPro" id="IPR036162">
    <property type="entry name" value="Resolvase-like_N_sf"/>
</dbReference>
<evidence type="ECO:0000256" key="3">
    <source>
        <dbReference type="ARBA" id="ARBA00023172"/>
    </source>
</evidence>
<keyword evidence="2" id="KW-0238">DNA-binding</keyword>
<dbReference type="SMART" id="SM00857">
    <property type="entry name" value="Resolvase"/>
    <property type="match status" value="1"/>
</dbReference>
<proteinExistence type="predicted"/>
<dbReference type="RefSeq" id="WP_086323930.1">
    <property type="nucleotide sequence ID" value="NZ_NGKW01000013.1"/>
</dbReference>
<name>A0A242B024_ENTFC</name>
<dbReference type="PROSITE" id="PS51736">
    <property type="entry name" value="RECOMBINASES_3"/>
    <property type="match status" value="1"/>
</dbReference>
<keyword evidence="1" id="KW-0229">DNA integration</keyword>
<evidence type="ECO:0000313" key="8">
    <source>
        <dbReference type="Proteomes" id="UP000194885"/>
    </source>
</evidence>
<dbReference type="AlphaFoldDB" id="A0A242B024"/>
<dbReference type="InterPro" id="IPR050639">
    <property type="entry name" value="SSR_resolvase"/>
</dbReference>
<dbReference type="CDD" id="cd03768">
    <property type="entry name" value="SR_ResInv"/>
    <property type="match status" value="1"/>
</dbReference>
<evidence type="ECO:0000313" key="7">
    <source>
        <dbReference type="EMBL" id="OTN86680.1"/>
    </source>
</evidence>
<dbReference type="Pfam" id="PF00239">
    <property type="entry name" value="Resolvase"/>
    <property type="match status" value="1"/>
</dbReference>
<feature type="domain" description="Resolvase/invertase-type recombinase catalytic" evidence="6">
    <location>
        <begin position="2"/>
        <end position="147"/>
    </location>
</feature>
<evidence type="ECO:0000256" key="4">
    <source>
        <dbReference type="PIRSR" id="PIRSR606118-50"/>
    </source>
</evidence>
<feature type="active site" description="O-(5'-phospho-DNA)-serine intermediate" evidence="4 5">
    <location>
        <position position="10"/>
    </location>
</feature>
<dbReference type="PROSITE" id="PS00397">
    <property type="entry name" value="RECOMBINASES_1"/>
    <property type="match status" value="1"/>
</dbReference>
<dbReference type="Proteomes" id="UP000194885">
    <property type="component" value="Unassembled WGS sequence"/>
</dbReference>
<dbReference type="EMBL" id="NGKW01000013">
    <property type="protein sequence ID" value="OTN86680.1"/>
    <property type="molecule type" value="Genomic_DNA"/>
</dbReference>
<dbReference type="GO" id="GO:0003677">
    <property type="term" value="F:DNA binding"/>
    <property type="evidence" value="ECO:0007669"/>
    <property type="project" value="UniProtKB-KW"/>
</dbReference>
<dbReference type="Gene3D" id="3.40.50.1390">
    <property type="entry name" value="Resolvase, N-terminal catalytic domain"/>
    <property type="match status" value="1"/>
</dbReference>
<comment type="caution">
    <text evidence="7">The sequence shown here is derived from an EMBL/GenBank/DDBJ whole genome shotgun (WGS) entry which is preliminary data.</text>
</comment>
<dbReference type="GO" id="GO:0000150">
    <property type="term" value="F:DNA strand exchange activity"/>
    <property type="evidence" value="ECO:0007669"/>
    <property type="project" value="InterPro"/>
</dbReference>
<evidence type="ECO:0000256" key="2">
    <source>
        <dbReference type="ARBA" id="ARBA00023125"/>
    </source>
</evidence>
<dbReference type="InterPro" id="IPR006119">
    <property type="entry name" value="Resolv_N"/>
</dbReference>
<evidence type="ECO:0000256" key="1">
    <source>
        <dbReference type="ARBA" id="ARBA00022908"/>
    </source>
</evidence>
<evidence type="ECO:0000259" key="6">
    <source>
        <dbReference type="PROSITE" id="PS51736"/>
    </source>
</evidence>
<dbReference type="PANTHER" id="PTHR30461">
    <property type="entry name" value="DNA-INVERTASE FROM LAMBDOID PROPHAGE"/>
    <property type="match status" value="1"/>
</dbReference>
<evidence type="ECO:0000256" key="5">
    <source>
        <dbReference type="PROSITE-ProRule" id="PRU10137"/>
    </source>
</evidence>
<accession>A0A242B024</accession>
<keyword evidence="3" id="KW-0233">DNA recombination</keyword>
<sequence length="199" mass="23514">MKQYGYIRVSSREQHIDRQVQAMEQAGLTRKQMVADYQTGKHFNRKNYQKLVKKFKKGDELYIQSIDRLGRNYEEILAQWRYLTTVKQIDIIVLDFPLLDTRQPVQGITGKFLADLVLQVLSYVAQIEREHISQRQMQGIQEAKKKGVRFGRPPKEYPENFFQVAELWKKGSISLREGAEKLKVSHSTFSRWLEQNHLK</sequence>
<protein>
    <recommendedName>
        <fullName evidence="6">Resolvase/invertase-type recombinase catalytic domain-containing protein</fullName>
    </recommendedName>
</protein>
<dbReference type="SUPFAM" id="SSF53041">
    <property type="entry name" value="Resolvase-like"/>
    <property type="match status" value="1"/>
</dbReference>